<evidence type="ECO:0000313" key="1">
    <source>
        <dbReference type="EMBL" id="KAK4539625.1"/>
    </source>
</evidence>
<dbReference type="Gene3D" id="3.30.420.10">
    <property type="entry name" value="Ribonuclease H-like superfamily/Ribonuclease H"/>
    <property type="match status" value="1"/>
</dbReference>
<accession>A0AAV9J3Y1</accession>
<proteinExistence type="predicted"/>
<dbReference type="GO" id="GO:0003676">
    <property type="term" value="F:nucleic acid binding"/>
    <property type="evidence" value="ECO:0007669"/>
    <property type="project" value="InterPro"/>
</dbReference>
<dbReference type="AlphaFoldDB" id="A0AAV9J3Y1"/>
<dbReference type="SUPFAM" id="SSF53098">
    <property type="entry name" value="Ribonuclease H-like"/>
    <property type="match status" value="1"/>
</dbReference>
<dbReference type="InterPro" id="IPR036397">
    <property type="entry name" value="RNaseH_sf"/>
</dbReference>
<sequence length="115" mass="13322">MELSADRLQQITHAFCYNYARATKGVSYCGPAYYADHLCDRGRAYLRGWLTDGDAFNAGRDRDADETADDFHDFVKDYLYADPYYRPNAATPSPYGERERANPWHPNLDNTMFYL</sequence>
<keyword evidence="2" id="KW-1185">Reference proteome</keyword>
<dbReference type="EMBL" id="JAVFHQ010000088">
    <property type="protein sequence ID" value="KAK4539625.1"/>
    <property type="molecule type" value="Genomic_DNA"/>
</dbReference>
<dbReference type="InterPro" id="IPR012337">
    <property type="entry name" value="RNaseH-like_sf"/>
</dbReference>
<name>A0AAV9J3Y1_9PEZI</name>
<comment type="caution">
    <text evidence="1">The sequence shown here is derived from an EMBL/GenBank/DDBJ whole genome shotgun (WGS) entry which is preliminary data.</text>
</comment>
<evidence type="ECO:0000313" key="2">
    <source>
        <dbReference type="Proteomes" id="UP001324427"/>
    </source>
</evidence>
<protein>
    <submittedName>
        <fullName evidence="1">Uncharacterized protein</fullName>
    </submittedName>
</protein>
<organism evidence="1 2">
    <name type="scientific">Oleoguttula mirabilis</name>
    <dbReference type="NCBI Taxonomy" id="1507867"/>
    <lineage>
        <taxon>Eukaryota</taxon>
        <taxon>Fungi</taxon>
        <taxon>Dikarya</taxon>
        <taxon>Ascomycota</taxon>
        <taxon>Pezizomycotina</taxon>
        <taxon>Dothideomycetes</taxon>
        <taxon>Dothideomycetidae</taxon>
        <taxon>Mycosphaerellales</taxon>
        <taxon>Teratosphaeriaceae</taxon>
        <taxon>Oleoguttula</taxon>
    </lineage>
</organism>
<reference evidence="1 2" key="1">
    <citation type="submission" date="2021-11" db="EMBL/GenBank/DDBJ databases">
        <title>Black yeast isolated from Biological Soil Crust.</title>
        <authorList>
            <person name="Kurbessoian T."/>
        </authorList>
    </citation>
    <scope>NUCLEOTIDE SEQUENCE [LARGE SCALE GENOMIC DNA]</scope>
    <source>
        <strain evidence="1 2">CCFEE 5522</strain>
    </source>
</reference>
<gene>
    <name evidence="1" type="ORF">LTR36_010508</name>
</gene>
<dbReference type="Proteomes" id="UP001324427">
    <property type="component" value="Unassembled WGS sequence"/>
</dbReference>